<proteinExistence type="predicted"/>
<dbReference type="InterPro" id="IPR043519">
    <property type="entry name" value="NT_sf"/>
</dbReference>
<reference evidence="2" key="1">
    <citation type="submission" date="2022-07" db="EMBL/GenBank/DDBJ databases">
        <title>Complete Genome Sequence of the Radioresistant Bacterium Deinococcus aetherius ST0316, Isolated from the Air Dust collected in Lower Stratosphere above Japan.</title>
        <authorList>
            <person name="Satoh K."/>
            <person name="Hagiwara K."/>
            <person name="Katsumata K."/>
            <person name="Kubo A."/>
            <person name="Yokobori S."/>
            <person name="Yamagishi A."/>
            <person name="Oono Y."/>
            <person name="Narumi I."/>
        </authorList>
    </citation>
    <scope>NUCLEOTIDE SEQUENCE</scope>
    <source>
        <strain evidence="2">ST0316</strain>
    </source>
</reference>
<organism evidence="2 3">
    <name type="scientific">Deinococcus aetherius</name>
    <dbReference type="NCBI Taxonomy" id="200252"/>
    <lineage>
        <taxon>Bacteria</taxon>
        <taxon>Thermotogati</taxon>
        <taxon>Deinococcota</taxon>
        <taxon>Deinococci</taxon>
        <taxon>Deinococcales</taxon>
        <taxon>Deinococcaceae</taxon>
        <taxon>Deinococcus</taxon>
    </lineage>
</organism>
<name>A0ABM8AHD0_9DEIO</name>
<dbReference type="EMBL" id="AP026560">
    <property type="protein sequence ID" value="BDP43092.1"/>
    <property type="molecule type" value="Genomic_DNA"/>
</dbReference>
<dbReference type="Pfam" id="PF01909">
    <property type="entry name" value="NTP_transf_2"/>
    <property type="match status" value="1"/>
</dbReference>
<evidence type="ECO:0000259" key="1">
    <source>
        <dbReference type="Pfam" id="PF01909"/>
    </source>
</evidence>
<feature type="domain" description="Polymerase nucleotidyl transferase" evidence="1">
    <location>
        <begin position="29"/>
        <end position="71"/>
    </location>
</feature>
<dbReference type="SUPFAM" id="SSF81301">
    <property type="entry name" value="Nucleotidyltransferase"/>
    <property type="match status" value="1"/>
</dbReference>
<protein>
    <recommendedName>
        <fullName evidence="1">Polymerase nucleotidyl transferase domain-containing protein</fullName>
    </recommendedName>
</protein>
<dbReference type="InterPro" id="IPR002934">
    <property type="entry name" value="Polymerase_NTP_transf_dom"/>
</dbReference>
<accession>A0ABM8AHD0</accession>
<gene>
    <name evidence="2" type="ORF">DAETH_30610</name>
</gene>
<evidence type="ECO:0000313" key="3">
    <source>
        <dbReference type="Proteomes" id="UP001064971"/>
    </source>
</evidence>
<dbReference type="Gene3D" id="3.30.460.10">
    <property type="entry name" value="Beta Polymerase, domain 2"/>
    <property type="match status" value="1"/>
</dbReference>
<evidence type="ECO:0000313" key="2">
    <source>
        <dbReference type="EMBL" id="BDP43092.1"/>
    </source>
</evidence>
<keyword evidence="3" id="KW-1185">Reference proteome</keyword>
<dbReference type="Proteomes" id="UP001064971">
    <property type="component" value="Chromosome"/>
</dbReference>
<sequence length="280" mass="30626">MPSTAEDPSARRERYVAELGVTLAADPRVRAAWLEGSLGRGNADRFSDIDLHVLLHERDFATFGAEAEDWLNGVRPLVLFNRLFGGHMINALTHDALRLDLWPHRGESVGLDPVAVRVLHETPGSLRWESGGPPPDGVALARRGLAQAREFWRCLTLLPAVIGRDERLVALNGLLVEVGLVCDLLMLGAGTVRDRGVKNLNAFLSPEDRQHLEALVTLGDLSPRTLIRAHLALARLVRAHGPHLARRAGEPYPQALEDTALNYVRSELTALGYPVSALEG</sequence>
<dbReference type="RefSeq" id="WP_344870047.1">
    <property type="nucleotide sequence ID" value="NZ_BAABDW010000012.1"/>
</dbReference>
<dbReference type="CDD" id="cd05403">
    <property type="entry name" value="NT_KNTase_like"/>
    <property type="match status" value="1"/>
</dbReference>